<gene>
    <name evidence="3" type="ORF">Cboi02_000429700</name>
</gene>
<dbReference type="PANTHER" id="PTHR13500">
    <property type="entry name" value="NUCLEOLAR PRERIBOSOMAL-ASSOCIATED PROTEIN 1"/>
    <property type="match status" value="1"/>
</dbReference>
<sequence>MMIVTNKLLDYDSNSEETEIWLNLSLSSISNISKIIGKNNFELINRLLSIDKFNNNSSLVFSSEFVQFISNEFTLTTIEKKEELDQILKPWLNRGILYITKVFAETYEKELPVEFIQFLKSLKDILFNIPIWKNVSRGLLNSQLDVILRHATWVENEDVLAYANWIILSDGSTNNNTKLIDYNKLMNIFINNASNVLNKLPTLENSKTRFNSSLLIYNLFKFDSKKLSNIEFQFKILKFYLGTLRIEDLILKEILKIIESFIASSWVKYVDEWNFQEVNSDGSDFTKLVENSTTNKNLLAVNISKSFINNSIKNFMISSSDIKCPFENNLMKLKDRKRYWNDWESKEQSMRVLLNFEELKNSYDKSIYDAEFILLLIIENDELFTYDDSITAISSSSASNSNSATSSAVTPAIGESNNIIVNIKSCIESDILQYCVINLVNQNETVSLICKRILSVCLLSIEEEMNLVSQLKTIEKEEDKKLIIARLNKHSIGFKERLIFKLYLGNLLNTFNKLENQDDVEMKDKSETENNDNVENGGIIPLTICMLSHFIPIIKNPEHFLYEKTYRYLLGGPSFRLLDIPLYKSITQNFMTDPHTNSSSSAPPTTLSSLSHSSGESYYKELQWFLNTLYESLTSSLDLKILNRNGILEWLLNLTSIPYLNIRSKLSIMKILFKLQEIPNGTDLLVRSYGLLCFNEINDSKIEWLSLRSKQEARARNRNRGRGRGLNGSQRVGDDGKTTSKKDGASDGTVITRNTVVDNYLLLVLQKVAIRSGISSINESHRKRTRNWCDGDLERSIKRVVS</sequence>
<feature type="domain" description="URB1 C-terminal" evidence="2">
    <location>
        <begin position="432"/>
        <end position="693"/>
    </location>
</feature>
<dbReference type="InterPro" id="IPR039844">
    <property type="entry name" value="URB1"/>
</dbReference>
<feature type="compositionally biased region" description="Basic and acidic residues" evidence="1">
    <location>
        <begin position="732"/>
        <end position="745"/>
    </location>
</feature>
<dbReference type="PANTHER" id="PTHR13500:SF0">
    <property type="entry name" value="NUCLEOLAR PRE-RIBOSOMAL-ASSOCIATED PROTEIN 1"/>
    <property type="match status" value="1"/>
</dbReference>
<dbReference type="GO" id="GO:0000466">
    <property type="term" value="P:maturation of 5.8S rRNA from tricistronic rRNA transcript (SSU-rRNA, 5.8S rRNA, LSU-rRNA)"/>
    <property type="evidence" value="ECO:0007669"/>
    <property type="project" value="TreeGrafter"/>
</dbReference>
<dbReference type="Proteomes" id="UP001165120">
    <property type="component" value="Unassembled WGS sequence"/>
</dbReference>
<comment type="caution">
    <text evidence="3">The sequence shown here is derived from an EMBL/GenBank/DDBJ whole genome shotgun (WGS) entry which is preliminary data.</text>
</comment>
<protein>
    <submittedName>
        <fullName evidence="3">Unnamed protein product</fullName>
    </submittedName>
</protein>
<proteinExistence type="predicted"/>
<organism evidence="3 4">
    <name type="scientific">Candida boidinii</name>
    <name type="common">Yeast</name>
    <dbReference type="NCBI Taxonomy" id="5477"/>
    <lineage>
        <taxon>Eukaryota</taxon>
        <taxon>Fungi</taxon>
        <taxon>Dikarya</taxon>
        <taxon>Ascomycota</taxon>
        <taxon>Saccharomycotina</taxon>
        <taxon>Pichiomycetes</taxon>
        <taxon>Pichiales</taxon>
        <taxon>Pichiaceae</taxon>
        <taxon>Ogataea</taxon>
        <taxon>Ogataea/Candida clade</taxon>
    </lineage>
</organism>
<name>A0A9W6T440_CANBO</name>
<reference evidence="3" key="1">
    <citation type="submission" date="2023-04" db="EMBL/GenBank/DDBJ databases">
        <title>Candida boidinii NBRC 10035.</title>
        <authorList>
            <person name="Ichikawa N."/>
            <person name="Sato H."/>
            <person name="Tonouchi N."/>
        </authorList>
    </citation>
    <scope>NUCLEOTIDE SEQUENCE</scope>
    <source>
        <strain evidence="3">NBRC 10035</strain>
    </source>
</reference>
<accession>A0A9W6T440</accession>
<evidence type="ECO:0000313" key="3">
    <source>
        <dbReference type="EMBL" id="GME74114.1"/>
    </source>
</evidence>
<evidence type="ECO:0000313" key="4">
    <source>
        <dbReference type="Proteomes" id="UP001165120"/>
    </source>
</evidence>
<dbReference type="InterPro" id="IPR032436">
    <property type="entry name" value="URB1_C"/>
</dbReference>
<keyword evidence="4" id="KW-1185">Reference proteome</keyword>
<evidence type="ECO:0000256" key="1">
    <source>
        <dbReference type="SAM" id="MobiDB-lite"/>
    </source>
</evidence>
<dbReference type="EMBL" id="BSXN01001691">
    <property type="protein sequence ID" value="GME74114.1"/>
    <property type="molecule type" value="Genomic_DNA"/>
</dbReference>
<dbReference type="Pfam" id="PF16201">
    <property type="entry name" value="NopRA1"/>
    <property type="match status" value="1"/>
</dbReference>
<dbReference type="GO" id="GO:0000463">
    <property type="term" value="P:maturation of LSU-rRNA from tricistronic rRNA transcript (SSU-rRNA, 5.8S rRNA, LSU-rRNA)"/>
    <property type="evidence" value="ECO:0007669"/>
    <property type="project" value="TreeGrafter"/>
</dbReference>
<dbReference type="GO" id="GO:0005730">
    <property type="term" value="C:nucleolus"/>
    <property type="evidence" value="ECO:0007669"/>
    <property type="project" value="TreeGrafter"/>
</dbReference>
<evidence type="ECO:0000259" key="2">
    <source>
        <dbReference type="Pfam" id="PF16201"/>
    </source>
</evidence>
<dbReference type="AlphaFoldDB" id="A0A9W6T440"/>
<feature type="region of interest" description="Disordered" evidence="1">
    <location>
        <begin position="715"/>
        <end position="748"/>
    </location>
</feature>